<feature type="domain" description="Antirepressor protein C-terminal" evidence="1">
    <location>
        <begin position="131"/>
        <end position="234"/>
    </location>
</feature>
<sequence length="235" mass="26956">MKELVKFEASAPQTMSSREIAELTNKRHDHVIRDVENLNNSYEKLALPKIGEGYYTHPNTGNQQHREFRLTKMQTLDLLTGYSAELRIKVNRRWAELEEKAQTPPPAIPQTFAEALRLAAMQAERLELQAAELKKQAPKVAYFDNVLQSESTYPTTLIAKELGMSAIKLNQRLHQLGVQYNQSGVWVLYSQHQDKGYTKTITRTFVSNEGKEHTSMLTVWTEKGRLFIHNLLKSS</sequence>
<evidence type="ECO:0000313" key="5">
    <source>
        <dbReference type="Proteomes" id="UP000215539"/>
    </source>
</evidence>
<name>A0AAX2GVR8_9FLAO</name>
<proteinExistence type="predicted"/>
<dbReference type="GO" id="GO:0003677">
    <property type="term" value="F:DNA binding"/>
    <property type="evidence" value="ECO:0007669"/>
    <property type="project" value="InterPro"/>
</dbReference>
<accession>A0AAX2GVR8</accession>
<dbReference type="EMBL" id="LT906449">
    <property type="protein sequence ID" value="SNV04935.1"/>
    <property type="molecule type" value="Genomic_DNA"/>
</dbReference>
<evidence type="ECO:0000313" key="3">
    <source>
        <dbReference type="EMBL" id="SNV04935.1"/>
    </source>
</evidence>
<dbReference type="Pfam" id="PF09669">
    <property type="entry name" value="Phage_pRha"/>
    <property type="match status" value="1"/>
</dbReference>
<evidence type="ECO:0000313" key="2">
    <source>
        <dbReference type="EMBL" id="AMD85111.1"/>
    </source>
</evidence>
<evidence type="ECO:0000259" key="1">
    <source>
        <dbReference type="Pfam" id="PF03374"/>
    </source>
</evidence>
<dbReference type="Proteomes" id="UP000065822">
    <property type="component" value="Chromosome"/>
</dbReference>
<gene>
    <name evidence="2" type="ORF">AXF12_06010</name>
    <name evidence="3" type="ORF">SAMEA44541418_00514</name>
</gene>
<keyword evidence="4" id="KW-1185">Reference proteome</keyword>
<reference evidence="2 4" key="1">
    <citation type="submission" date="2016-02" db="EMBL/GenBank/DDBJ databases">
        <authorList>
            <person name="Holder M.E."/>
            <person name="Ajami N.J."/>
            <person name="Petrosino J.F."/>
        </authorList>
    </citation>
    <scope>NUCLEOTIDE SEQUENCE [LARGE SCALE GENOMIC DNA]</scope>
    <source>
        <strain evidence="2 4">CCUG 32990</strain>
    </source>
</reference>
<evidence type="ECO:0000313" key="4">
    <source>
        <dbReference type="Proteomes" id="UP000065822"/>
    </source>
</evidence>
<dbReference type="Pfam" id="PF03374">
    <property type="entry name" value="ANT"/>
    <property type="match status" value="1"/>
</dbReference>
<dbReference type="RefSeq" id="WP_066429201.1">
    <property type="nucleotide sequence ID" value="NZ_CP014227.1"/>
</dbReference>
<dbReference type="KEGG" id="chg:AXF12_06010"/>
<dbReference type="InterPro" id="IPR005039">
    <property type="entry name" value="Ant_C"/>
</dbReference>
<dbReference type="InterPro" id="IPR014054">
    <property type="entry name" value="Phage_regulatory_Rha"/>
</dbReference>
<protein>
    <submittedName>
        <fullName evidence="3">Uncharacterized phage-encoded protein</fullName>
    </submittedName>
</protein>
<dbReference type="Proteomes" id="UP000215539">
    <property type="component" value="Chromosome 1"/>
</dbReference>
<organism evidence="3 5">
    <name type="scientific">Capnocytophaga haemolytica</name>
    <dbReference type="NCBI Taxonomy" id="45243"/>
    <lineage>
        <taxon>Bacteria</taxon>
        <taxon>Pseudomonadati</taxon>
        <taxon>Bacteroidota</taxon>
        <taxon>Flavobacteriia</taxon>
        <taxon>Flavobacteriales</taxon>
        <taxon>Flavobacteriaceae</taxon>
        <taxon>Capnocytophaga</taxon>
    </lineage>
</organism>
<dbReference type="EMBL" id="CP014227">
    <property type="protein sequence ID" value="AMD85111.1"/>
    <property type="molecule type" value="Genomic_DNA"/>
</dbReference>
<dbReference type="AlphaFoldDB" id="A0AAX2GVR8"/>
<reference evidence="3 5" key="2">
    <citation type="submission" date="2017-06" db="EMBL/GenBank/DDBJ databases">
        <authorList>
            <consortium name="Pathogen Informatics"/>
        </authorList>
    </citation>
    <scope>NUCLEOTIDE SEQUENCE [LARGE SCALE GENOMIC DNA]</scope>
    <source>
        <strain evidence="3 5">NCTC12947</strain>
    </source>
</reference>